<comment type="caution">
    <text evidence="11">The sequence shown here is derived from an EMBL/GenBank/DDBJ whole genome shotgun (WGS) entry which is preliminary data.</text>
</comment>
<keyword evidence="4 9" id="KW-0812">Transmembrane</keyword>
<keyword evidence="5 9" id="KW-0653">Protein transport</keyword>
<dbReference type="Proteomes" id="UP000185093">
    <property type="component" value="Unassembled WGS sequence"/>
</dbReference>
<comment type="subunit">
    <text evidence="9">Forms a complex with SecD. Part of the essential Sec protein translocation apparatus which comprises SecA, SecYEG and auxiliary proteins SecDF. Other proteins may also be involved.</text>
</comment>
<dbReference type="EMBL" id="FSQZ01000001">
    <property type="protein sequence ID" value="SIN64796.1"/>
    <property type="molecule type" value="Genomic_DNA"/>
</dbReference>
<feature type="transmembrane region" description="Helical" evidence="9">
    <location>
        <begin position="259"/>
        <end position="287"/>
    </location>
</feature>
<keyword evidence="12" id="KW-1185">Reference proteome</keyword>
<dbReference type="Gene3D" id="1.20.1640.10">
    <property type="entry name" value="Multidrug efflux transporter AcrB transmembrane domain"/>
    <property type="match status" value="1"/>
</dbReference>
<dbReference type="InterPro" id="IPR022646">
    <property type="entry name" value="SecD/SecF_CS"/>
</dbReference>
<protein>
    <recommendedName>
        <fullName evidence="9">Protein-export membrane protein SecF</fullName>
    </recommendedName>
</protein>
<dbReference type="InterPro" id="IPR005665">
    <property type="entry name" value="SecF_bac"/>
</dbReference>
<feature type="transmembrane region" description="Helical" evidence="9">
    <location>
        <begin position="235"/>
        <end position="253"/>
    </location>
</feature>
<dbReference type="SUPFAM" id="SSF82866">
    <property type="entry name" value="Multidrug efflux transporter AcrB transmembrane domain"/>
    <property type="match status" value="1"/>
</dbReference>
<dbReference type="NCBIfam" id="TIGR00966">
    <property type="entry name" value="transloc_SecF"/>
    <property type="match status" value="1"/>
</dbReference>
<evidence type="ECO:0000256" key="5">
    <source>
        <dbReference type="ARBA" id="ARBA00022927"/>
    </source>
</evidence>
<evidence type="ECO:0000313" key="12">
    <source>
        <dbReference type="Proteomes" id="UP000185093"/>
    </source>
</evidence>
<feature type="transmembrane region" description="Helical" evidence="9">
    <location>
        <begin position="131"/>
        <end position="149"/>
    </location>
</feature>
<evidence type="ECO:0000256" key="7">
    <source>
        <dbReference type="ARBA" id="ARBA00023010"/>
    </source>
</evidence>
<comment type="similarity">
    <text evidence="9">Belongs to the SecD/SecF family. SecF subfamily.</text>
</comment>
<gene>
    <name evidence="9" type="primary">secF</name>
    <name evidence="11" type="ORF">SAMN05444368_0670</name>
</gene>
<evidence type="ECO:0000256" key="6">
    <source>
        <dbReference type="ARBA" id="ARBA00022989"/>
    </source>
</evidence>
<dbReference type="PANTHER" id="PTHR30081">
    <property type="entry name" value="PROTEIN-EXPORT MEMBRANE PROTEIN SEC"/>
    <property type="match status" value="1"/>
</dbReference>
<name>A0ABY1JC79_9BACT</name>
<evidence type="ECO:0000256" key="8">
    <source>
        <dbReference type="ARBA" id="ARBA00023136"/>
    </source>
</evidence>
<comment type="subcellular location">
    <subcellularLocation>
        <location evidence="1 9">Cell membrane</location>
        <topology evidence="1 9">Multi-pass membrane protein</topology>
    </subcellularLocation>
</comment>
<proteinExistence type="inferred from homology"/>
<keyword evidence="2 9" id="KW-0813">Transport</keyword>
<keyword evidence="8 9" id="KW-0472">Membrane</keyword>
<sequence>MSIKLKTYINFMKYRRLALLGSALLVLLSLVLLITRGLNFGIDFTGGMLLQLEFDSPVSVAEVRGSLDKIGFGGSVIQAYSEKGVLIRLKTDQESDQKKIVTSLRESLGKNVKVLRTEVVGPVAGSQLRRSAILATSLALLAMLAYITFRFQFRFAVGGVVALVHDVIITLGIFSITYHEVSMPFIAGMLTLVGYSINDTIVVFDRVRENFKNLKQWGVVDLFNNSINQVLSRTINTSLTTLFPVITLFLWGGEVISDFSMALLIGIIVGTYSSIYIAGAMVVEWYLRSPHEAGKLQKR</sequence>
<comment type="function">
    <text evidence="9">Part of the Sec protein translocase complex. Interacts with the SecYEG preprotein conducting channel. SecDF uses the proton motive force (PMF) to complete protein translocation after the ATP-dependent function of SecA.</text>
</comment>
<dbReference type="InterPro" id="IPR022813">
    <property type="entry name" value="SecD/SecF_arch_bac"/>
</dbReference>
<dbReference type="PANTHER" id="PTHR30081:SF8">
    <property type="entry name" value="PROTEIN TRANSLOCASE SUBUNIT SECF"/>
    <property type="match status" value="1"/>
</dbReference>
<evidence type="ECO:0000259" key="10">
    <source>
        <dbReference type="Pfam" id="PF02355"/>
    </source>
</evidence>
<dbReference type="PRINTS" id="PR01755">
    <property type="entry name" value="SECFTRNLCASE"/>
</dbReference>
<evidence type="ECO:0000256" key="2">
    <source>
        <dbReference type="ARBA" id="ARBA00022448"/>
    </source>
</evidence>
<feature type="transmembrane region" description="Helical" evidence="9">
    <location>
        <begin position="156"/>
        <end position="178"/>
    </location>
</feature>
<evidence type="ECO:0000256" key="4">
    <source>
        <dbReference type="ARBA" id="ARBA00022692"/>
    </source>
</evidence>
<reference evidence="11 12" key="1">
    <citation type="submission" date="2016-11" db="EMBL/GenBank/DDBJ databases">
        <authorList>
            <person name="Varghese N."/>
            <person name="Submissions S."/>
        </authorList>
    </citation>
    <scope>NUCLEOTIDE SEQUENCE [LARGE SCALE GENOMIC DNA]</scope>
    <source>
        <strain evidence="11 12">DSM 20664</strain>
    </source>
</reference>
<evidence type="ECO:0000256" key="1">
    <source>
        <dbReference type="ARBA" id="ARBA00004651"/>
    </source>
</evidence>
<keyword evidence="3 9" id="KW-1003">Cell membrane</keyword>
<accession>A0ABY1JC79</accession>
<dbReference type="Pfam" id="PF02355">
    <property type="entry name" value="SecD_SecF_C"/>
    <property type="match status" value="1"/>
</dbReference>
<dbReference type="InterPro" id="IPR022645">
    <property type="entry name" value="SecD/SecF_bac"/>
</dbReference>
<evidence type="ECO:0000313" key="11">
    <source>
        <dbReference type="EMBL" id="SIN64796.1"/>
    </source>
</evidence>
<keyword evidence="6 9" id="KW-1133">Transmembrane helix</keyword>
<dbReference type="Pfam" id="PF07549">
    <property type="entry name" value="Sec_GG"/>
    <property type="match status" value="1"/>
</dbReference>
<dbReference type="InterPro" id="IPR055344">
    <property type="entry name" value="SecD_SecF_C_bact"/>
</dbReference>
<comment type="caution">
    <text evidence="9">Lacks conserved residue(s) required for the propagation of feature annotation.</text>
</comment>
<dbReference type="NCBIfam" id="TIGR00916">
    <property type="entry name" value="2A0604s01"/>
    <property type="match status" value="1"/>
</dbReference>
<dbReference type="HAMAP" id="MF_01464_B">
    <property type="entry name" value="SecF_B"/>
    <property type="match status" value="1"/>
</dbReference>
<evidence type="ECO:0000256" key="3">
    <source>
        <dbReference type="ARBA" id="ARBA00022475"/>
    </source>
</evidence>
<organism evidence="11 12">
    <name type="scientific">Acetomicrobium flavidum</name>
    <dbReference type="NCBI Taxonomy" id="49896"/>
    <lineage>
        <taxon>Bacteria</taxon>
        <taxon>Thermotogati</taxon>
        <taxon>Synergistota</taxon>
        <taxon>Synergistia</taxon>
        <taxon>Synergistales</taxon>
        <taxon>Acetomicrobiaceae</taxon>
        <taxon>Acetomicrobium</taxon>
    </lineage>
</organism>
<feature type="domain" description="Protein export membrane protein SecD/SecF C-terminal" evidence="10">
    <location>
        <begin position="103"/>
        <end position="286"/>
    </location>
</feature>
<feature type="transmembrane region" description="Helical" evidence="9">
    <location>
        <begin position="184"/>
        <end position="204"/>
    </location>
</feature>
<dbReference type="InterPro" id="IPR048634">
    <property type="entry name" value="SecD_SecF_C"/>
</dbReference>
<evidence type="ECO:0000256" key="9">
    <source>
        <dbReference type="HAMAP-Rule" id="MF_01464"/>
    </source>
</evidence>
<keyword evidence="7 9" id="KW-0811">Translocation</keyword>
<dbReference type="RefSeq" id="WP_074199264.1">
    <property type="nucleotide sequence ID" value="NZ_FSQZ01000001.1"/>
</dbReference>